<organism evidence="1">
    <name type="scientific">uncultured Caudovirales phage</name>
    <dbReference type="NCBI Taxonomy" id="2100421"/>
    <lineage>
        <taxon>Viruses</taxon>
        <taxon>Duplodnaviria</taxon>
        <taxon>Heunggongvirae</taxon>
        <taxon>Uroviricota</taxon>
        <taxon>Caudoviricetes</taxon>
        <taxon>Peduoviridae</taxon>
        <taxon>Maltschvirus</taxon>
        <taxon>Maltschvirus maltsch</taxon>
    </lineage>
</organism>
<reference evidence="1" key="1">
    <citation type="submission" date="2020-05" db="EMBL/GenBank/DDBJ databases">
        <authorList>
            <person name="Chiriac C."/>
            <person name="Salcher M."/>
            <person name="Ghai R."/>
            <person name="Kavagutti S V."/>
        </authorList>
    </citation>
    <scope>NUCLEOTIDE SEQUENCE</scope>
</reference>
<proteinExistence type="predicted"/>
<name>A0A6J7X925_9CAUD</name>
<accession>A0A6J7X925</accession>
<protein>
    <submittedName>
        <fullName evidence="1">Uncharacterized protein</fullName>
    </submittedName>
</protein>
<sequence length="42" mass="4483">MSELYGAPSGIIASDQNIRQNIQAGLQAQKTLGEIEQLPADL</sequence>
<evidence type="ECO:0000313" key="1">
    <source>
        <dbReference type="EMBL" id="CAB5227573.1"/>
    </source>
</evidence>
<dbReference type="EMBL" id="LR798373">
    <property type="protein sequence ID" value="CAB5227573.1"/>
    <property type="molecule type" value="Genomic_DNA"/>
</dbReference>
<gene>
    <name evidence="1" type="ORF">UFOVP1527_58</name>
</gene>
<feature type="non-terminal residue" evidence="1">
    <location>
        <position position="42"/>
    </location>
</feature>